<reference evidence="7 8" key="1">
    <citation type="submission" date="2024-03" db="EMBL/GenBank/DDBJ databases">
        <title>Complete genome sequence of the green alga Chloropicon roscoffensis RCC1871.</title>
        <authorList>
            <person name="Lemieux C."/>
            <person name="Pombert J.-F."/>
            <person name="Otis C."/>
            <person name="Turmel M."/>
        </authorList>
    </citation>
    <scope>NUCLEOTIDE SEQUENCE [LARGE SCALE GENOMIC DNA]</scope>
    <source>
        <strain evidence="7 8">RCC1871</strain>
    </source>
</reference>
<keyword evidence="5" id="KW-0067">ATP-binding</keyword>
<evidence type="ECO:0000256" key="3">
    <source>
        <dbReference type="ARBA" id="ARBA00022741"/>
    </source>
</evidence>
<dbReference type="PROSITE" id="PS50011">
    <property type="entry name" value="PROTEIN_KINASE_DOM"/>
    <property type="match status" value="1"/>
</dbReference>
<gene>
    <name evidence="7" type="ORF">HKI87_07g51140</name>
</gene>
<keyword evidence="3" id="KW-0547">Nucleotide-binding</keyword>
<evidence type="ECO:0000256" key="2">
    <source>
        <dbReference type="ARBA" id="ARBA00022679"/>
    </source>
</evidence>
<dbReference type="AlphaFoldDB" id="A0AAX4PB53"/>
<evidence type="ECO:0000313" key="8">
    <source>
        <dbReference type="Proteomes" id="UP001472866"/>
    </source>
</evidence>
<protein>
    <submittedName>
        <fullName evidence="7">Protein kinase</fullName>
    </submittedName>
</protein>
<dbReference type="Pfam" id="PF00069">
    <property type="entry name" value="Pkinase"/>
    <property type="match status" value="1"/>
</dbReference>
<evidence type="ECO:0000256" key="5">
    <source>
        <dbReference type="ARBA" id="ARBA00022840"/>
    </source>
</evidence>
<dbReference type="SUPFAM" id="SSF56112">
    <property type="entry name" value="Protein kinase-like (PK-like)"/>
    <property type="match status" value="1"/>
</dbReference>
<sequence length="369" mass="40809">MRRGTPASKTLRVVKARTREGGGSRASGGRRITLPHASIANNMSSLSCPICAPQISADDADFLYYPSDEEIPVSLCKHVYGYPRDLKSKYTFLEDLGRGSFGVVRRVVDTETGSFHACKTIPKSRPTWTGGMDGAQREATTSAYLIKIQQEVNFLARLADVDEVVQLRRAYEDDECVHLVMDLCEGGSLADRMKSSGKGGDEEGARAAMRCVLGMLASCHERGIIYRDVKPQNFLYTRQGEDGELKCSDFGLAMTFIVGEDTRVEKRAGTPVYMAPELVLRRYDERADLWSAGVLMFELVSGRLPLWGGKVPVTSTLDDIFFDTLIREIDFGCLGAGKDAEDLCRGLLCRDPRRRLTARDATGHAWLRG</sequence>
<dbReference type="Gene3D" id="1.10.510.10">
    <property type="entry name" value="Transferase(Phosphotransferase) domain 1"/>
    <property type="match status" value="1"/>
</dbReference>
<dbReference type="PANTHER" id="PTHR24349">
    <property type="entry name" value="SERINE/THREONINE-PROTEIN KINASE"/>
    <property type="match status" value="1"/>
</dbReference>
<feature type="domain" description="Protein kinase" evidence="6">
    <location>
        <begin position="90"/>
        <end position="367"/>
    </location>
</feature>
<evidence type="ECO:0000256" key="4">
    <source>
        <dbReference type="ARBA" id="ARBA00022777"/>
    </source>
</evidence>
<evidence type="ECO:0000256" key="1">
    <source>
        <dbReference type="ARBA" id="ARBA00022527"/>
    </source>
</evidence>
<accession>A0AAX4PB53</accession>
<dbReference type="InterPro" id="IPR000719">
    <property type="entry name" value="Prot_kinase_dom"/>
</dbReference>
<organism evidence="7 8">
    <name type="scientific">Chloropicon roscoffensis</name>
    <dbReference type="NCBI Taxonomy" id="1461544"/>
    <lineage>
        <taxon>Eukaryota</taxon>
        <taxon>Viridiplantae</taxon>
        <taxon>Chlorophyta</taxon>
        <taxon>Chloropicophyceae</taxon>
        <taxon>Chloropicales</taxon>
        <taxon>Chloropicaceae</taxon>
        <taxon>Chloropicon</taxon>
    </lineage>
</organism>
<name>A0AAX4PB53_9CHLO</name>
<dbReference type="GO" id="GO:0004674">
    <property type="term" value="F:protein serine/threonine kinase activity"/>
    <property type="evidence" value="ECO:0007669"/>
    <property type="project" value="UniProtKB-KW"/>
</dbReference>
<keyword evidence="1" id="KW-0723">Serine/threonine-protein kinase</keyword>
<dbReference type="InterPro" id="IPR008271">
    <property type="entry name" value="Ser/Thr_kinase_AS"/>
</dbReference>
<keyword evidence="2" id="KW-0808">Transferase</keyword>
<dbReference type="GO" id="GO:0005524">
    <property type="term" value="F:ATP binding"/>
    <property type="evidence" value="ECO:0007669"/>
    <property type="project" value="UniProtKB-KW"/>
</dbReference>
<dbReference type="SMART" id="SM00220">
    <property type="entry name" value="S_TKc"/>
    <property type="match status" value="1"/>
</dbReference>
<evidence type="ECO:0000259" key="6">
    <source>
        <dbReference type="PROSITE" id="PS50011"/>
    </source>
</evidence>
<proteinExistence type="predicted"/>
<dbReference type="InterPro" id="IPR011009">
    <property type="entry name" value="Kinase-like_dom_sf"/>
</dbReference>
<evidence type="ECO:0000313" key="7">
    <source>
        <dbReference type="EMBL" id="WZN63565.1"/>
    </source>
</evidence>
<dbReference type="InterPro" id="IPR050205">
    <property type="entry name" value="CDPK_Ser/Thr_kinases"/>
</dbReference>
<keyword evidence="4 7" id="KW-0418">Kinase</keyword>
<dbReference type="EMBL" id="CP151507">
    <property type="protein sequence ID" value="WZN63565.1"/>
    <property type="molecule type" value="Genomic_DNA"/>
</dbReference>
<dbReference type="PROSITE" id="PS00108">
    <property type="entry name" value="PROTEIN_KINASE_ST"/>
    <property type="match status" value="1"/>
</dbReference>
<dbReference type="Proteomes" id="UP001472866">
    <property type="component" value="Chromosome 07"/>
</dbReference>
<keyword evidence="8" id="KW-1185">Reference proteome</keyword>